<dbReference type="GO" id="GO:0006935">
    <property type="term" value="P:chemotaxis"/>
    <property type="evidence" value="ECO:0007669"/>
    <property type="project" value="UniProtKB-KW"/>
</dbReference>
<dbReference type="PROSITE" id="PS50885">
    <property type="entry name" value="HAMP"/>
    <property type="match status" value="1"/>
</dbReference>
<dbReference type="SMART" id="SM00304">
    <property type="entry name" value="HAMP"/>
    <property type="match status" value="1"/>
</dbReference>
<evidence type="ECO:0000256" key="8">
    <source>
        <dbReference type="ARBA" id="ARBA00023224"/>
    </source>
</evidence>
<evidence type="ECO:0000256" key="3">
    <source>
        <dbReference type="ARBA" id="ARBA00022475"/>
    </source>
</evidence>
<dbReference type="CDD" id="cd11386">
    <property type="entry name" value="MCP_signal"/>
    <property type="match status" value="1"/>
</dbReference>
<evidence type="ECO:0000256" key="1">
    <source>
        <dbReference type="ARBA" id="ARBA00004533"/>
    </source>
</evidence>
<evidence type="ECO:0000256" key="4">
    <source>
        <dbReference type="ARBA" id="ARBA00022500"/>
    </source>
</evidence>
<dbReference type="SMART" id="SM00283">
    <property type="entry name" value="MA"/>
    <property type="match status" value="1"/>
</dbReference>
<feature type="transmembrane region" description="Helical" evidence="11">
    <location>
        <begin position="275"/>
        <end position="294"/>
    </location>
</feature>
<dbReference type="Pfam" id="PF02743">
    <property type="entry name" value="dCache_1"/>
    <property type="match status" value="1"/>
</dbReference>
<protein>
    <submittedName>
        <fullName evidence="14">Methyl-accepting chemotaxis protein</fullName>
    </submittedName>
</protein>
<evidence type="ECO:0000313" key="14">
    <source>
        <dbReference type="EMBL" id="RTZ17313.1"/>
    </source>
</evidence>
<organism evidence="14 15">
    <name type="scientific">Vibrio aquaticus</name>
    <dbReference type="NCBI Taxonomy" id="2496559"/>
    <lineage>
        <taxon>Bacteria</taxon>
        <taxon>Pseudomonadati</taxon>
        <taxon>Pseudomonadota</taxon>
        <taxon>Gammaproteobacteria</taxon>
        <taxon>Vibrionales</taxon>
        <taxon>Vibrionaceae</taxon>
        <taxon>Vibrio</taxon>
    </lineage>
</organism>
<dbReference type="GO" id="GO:0005886">
    <property type="term" value="C:plasma membrane"/>
    <property type="evidence" value="ECO:0007669"/>
    <property type="project" value="UniProtKB-SubCell"/>
</dbReference>
<dbReference type="AlphaFoldDB" id="A0A3S0V487"/>
<evidence type="ECO:0000256" key="11">
    <source>
        <dbReference type="SAM" id="Phobius"/>
    </source>
</evidence>
<keyword evidence="4" id="KW-0145">Chemotaxis</keyword>
<proteinExistence type="inferred from homology"/>
<evidence type="ECO:0000256" key="10">
    <source>
        <dbReference type="PROSITE-ProRule" id="PRU00284"/>
    </source>
</evidence>
<dbReference type="SUPFAM" id="SSF58104">
    <property type="entry name" value="Methyl-accepting chemotaxis protein (MCP) signaling domain"/>
    <property type="match status" value="1"/>
</dbReference>
<comment type="caution">
    <text evidence="14">The sequence shown here is derived from an EMBL/GenBank/DDBJ whole genome shotgun (WGS) entry which is preliminary data.</text>
</comment>
<dbReference type="EMBL" id="RXZH01000001">
    <property type="protein sequence ID" value="RTZ17313.1"/>
    <property type="molecule type" value="Genomic_DNA"/>
</dbReference>
<dbReference type="Gene3D" id="1.10.287.950">
    <property type="entry name" value="Methyl-accepting chemotaxis protein"/>
    <property type="match status" value="1"/>
</dbReference>
<reference evidence="14 15" key="1">
    <citation type="submission" date="2018-12" db="EMBL/GenBank/DDBJ databases">
        <title>Vibrio sp. isolated from China Sea.</title>
        <authorList>
            <person name="Li Y."/>
        </authorList>
    </citation>
    <scope>NUCLEOTIDE SEQUENCE [LARGE SCALE GENOMIC DNA]</scope>
    <source>
        <strain evidence="14 15">BEI207</strain>
    </source>
</reference>
<evidence type="ECO:0000313" key="15">
    <source>
        <dbReference type="Proteomes" id="UP000268973"/>
    </source>
</evidence>
<feature type="domain" description="HAMP" evidence="13">
    <location>
        <begin position="295"/>
        <end position="349"/>
    </location>
</feature>
<comment type="similarity">
    <text evidence="9">Belongs to the methyl-accepting chemotaxis (MCP) protein family.</text>
</comment>
<dbReference type="OrthoDB" id="2489132at2"/>
<evidence type="ECO:0000256" key="9">
    <source>
        <dbReference type="ARBA" id="ARBA00029447"/>
    </source>
</evidence>
<keyword evidence="5 11" id="KW-0812">Transmembrane</keyword>
<dbReference type="SUPFAM" id="SSF103190">
    <property type="entry name" value="Sensory domain-like"/>
    <property type="match status" value="1"/>
</dbReference>
<dbReference type="PANTHER" id="PTHR32089:SF117">
    <property type="entry name" value="METHYL ACCEPTING SENSORY TRANSDUCER WITH CACHE_1 SMALL MOLECULE BINDING DOMAIN"/>
    <property type="match status" value="1"/>
</dbReference>
<feature type="domain" description="Methyl-accepting transducer" evidence="12">
    <location>
        <begin position="354"/>
        <end position="590"/>
    </location>
</feature>
<dbReference type="CDD" id="cd12913">
    <property type="entry name" value="PDC1_MCP_like"/>
    <property type="match status" value="1"/>
</dbReference>
<dbReference type="PROSITE" id="PS50111">
    <property type="entry name" value="CHEMOTAXIS_TRANSDUC_2"/>
    <property type="match status" value="1"/>
</dbReference>
<keyword evidence="6 11" id="KW-1133">Transmembrane helix</keyword>
<dbReference type="RefSeq" id="WP_126572069.1">
    <property type="nucleotide sequence ID" value="NZ_RXZH01000001.1"/>
</dbReference>
<keyword evidence="7 11" id="KW-0472">Membrane</keyword>
<evidence type="ECO:0000256" key="6">
    <source>
        <dbReference type="ARBA" id="ARBA00022989"/>
    </source>
</evidence>
<sequence>MNAISIKNKLTIAFVIAILVMTAIQTYMTGRQLLDETYRSVKQYGTTLLETNISGMDKWIQGRINVVNAAKDAFKYSDNPTSYFTQSTNAGQFQIAYAGLSDGTFMQGVDLPVPPGYDPRQRDWYTNAMSKGTFHITEPYIDVATNDLVVTIATPFSTNGYNGVIGADMNIKSLVEDIVNLHETGVYAFLVNSQGKIVAHKDTSLALKPISRISDNLNIGTIQSIAQSHEIKEIPVAGAEAFVSSRLVPNTDWYFTVVIDKDNAFASFRSVLRQAAFMGVLQTIIIAFIALFFIQRALAPLLTLSKSMEALSKGDGDLTQRIKVETKDEIGLLATHVNAFISKLQQIVQDIAQSSTALDEQSKTSTDVARQTSEGLAIQLNEMSQIATAVHEMSAAAEEVANNAQLTANSAIGSTEHCNEGKEVIIRNQESITSLAQQVENAAKVIRELEKNALDINMILSTISDIAEQTNLLALNAAIEAARAGEQGRGFAVVADEVRVLSQRTHSSTNEIREMIESLQQNSVEAVNSMQRSQDLAQSSVDDASNATEALEKIALSIQDISDMASHISNAASEQRTVTGEVSKNIQLANDVSDQMSVQADSSRELSEHLQTIAKQLNNQVKLFRY</sequence>
<dbReference type="InterPro" id="IPR029151">
    <property type="entry name" value="Sensor-like_sf"/>
</dbReference>
<accession>A0A3S0V487</accession>
<evidence type="ECO:0000256" key="5">
    <source>
        <dbReference type="ARBA" id="ARBA00022692"/>
    </source>
</evidence>
<keyword evidence="3" id="KW-1003">Cell membrane</keyword>
<dbReference type="Proteomes" id="UP000268973">
    <property type="component" value="Unassembled WGS sequence"/>
</dbReference>
<gene>
    <name evidence="14" type="ORF">EJ063_00600</name>
</gene>
<dbReference type="Gene3D" id="3.30.450.20">
    <property type="entry name" value="PAS domain"/>
    <property type="match status" value="2"/>
</dbReference>
<evidence type="ECO:0000256" key="2">
    <source>
        <dbReference type="ARBA" id="ARBA00004651"/>
    </source>
</evidence>
<evidence type="ECO:0000259" key="13">
    <source>
        <dbReference type="PROSITE" id="PS50885"/>
    </source>
</evidence>
<dbReference type="CDD" id="cd12912">
    <property type="entry name" value="PDC2_MCP_like"/>
    <property type="match status" value="1"/>
</dbReference>
<dbReference type="GO" id="GO:0007165">
    <property type="term" value="P:signal transduction"/>
    <property type="evidence" value="ECO:0007669"/>
    <property type="project" value="UniProtKB-KW"/>
</dbReference>
<keyword evidence="15" id="KW-1185">Reference proteome</keyword>
<dbReference type="Pfam" id="PF00672">
    <property type="entry name" value="HAMP"/>
    <property type="match status" value="1"/>
</dbReference>
<dbReference type="InterPro" id="IPR003660">
    <property type="entry name" value="HAMP_dom"/>
</dbReference>
<dbReference type="Pfam" id="PF00015">
    <property type="entry name" value="MCPsignal"/>
    <property type="match status" value="1"/>
</dbReference>
<dbReference type="FunFam" id="1.10.287.950:FF:000001">
    <property type="entry name" value="Methyl-accepting chemotaxis sensory transducer"/>
    <property type="match status" value="1"/>
</dbReference>
<dbReference type="InterPro" id="IPR004089">
    <property type="entry name" value="MCPsignal_dom"/>
</dbReference>
<evidence type="ECO:0000256" key="7">
    <source>
        <dbReference type="ARBA" id="ARBA00023136"/>
    </source>
</evidence>
<name>A0A3S0V487_9VIBR</name>
<dbReference type="CDD" id="cd06225">
    <property type="entry name" value="HAMP"/>
    <property type="match status" value="1"/>
</dbReference>
<dbReference type="InterPro" id="IPR033479">
    <property type="entry name" value="dCache_1"/>
</dbReference>
<keyword evidence="8 10" id="KW-0807">Transducer</keyword>
<comment type="subcellular location">
    <subcellularLocation>
        <location evidence="1">Cell inner membrane</location>
    </subcellularLocation>
    <subcellularLocation>
        <location evidence="2">Cell membrane</location>
        <topology evidence="2">Multi-pass membrane protein</topology>
    </subcellularLocation>
</comment>
<evidence type="ECO:0000259" key="12">
    <source>
        <dbReference type="PROSITE" id="PS50111"/>
    </source>
</evidence>
<dbReference type="PANTHER" id="PTHR32089">
    <property type="entry name" value="METHYL-ACCEPTING CHEMOTAXIS PROTEIN MCPB"/>
    <property type="match status" value="1"/>
</dbReference>